<name>A0A2K3CTL1_CHLRE</name>
<gene>
    <name evidence="2" type="ORF">CHLRE_16g661626v5</name>
</gene>
<dbReference type="InParanoid" id="A0A2K3CTL1"/>
<dbReference type="EMBL" id="CM008977">
    <property type="protein sequence ID" value="PNW71613.1"/>
    <property type="molecule type" value="Genomic_DNA"/>
</dbReference>
<protein>
    <submittedName>
        <fullName evidence="2">Uncharacterized protein</fullName>
    </submittedName>
</protein>
<sequence length="82" mass="8819">MSGNLPVAPRLPQLCTAHQELPIDARARPPQETISSKVTDAPSSRRLVWLSTPSPIPRAVKAAPATAPEEVRVVCRVLSDTL</sequence>
<dbReference type="RefSeq" id="XP_042915638.1">
    <property type="nucleotide sequence ID" value="XM_043070996.1"/>
</dbReference>
<proteinExistence type="predicted"/>
<dbReference type="Proteomes" id="UP000006906">
    <property type="component" value="Chromosome 16"/>
</dbReference>
<reference evidence="2 3" key="1">
    <citation type="journal article" date="2007" name="Science">
        <title>The Chlamydomonas genome reveals the evolution of key animal and plant functions.</title>
        <authorList>
            <person name="Merchant S.S."/>
            <person name="Prochnik S.E."/>
            <person name="Vallon O."/>
            <person name="Harris E.H."/>
            <person name="Karpowicz S.J."/>
            <person name="Witman G.B."/>
            <person name="Terry A."/>
            <person name="Salamov A."/>
            <person name="Fritz-Laylin L.K."/>
            <person name="Marechal-Drouard L."/>
            <person name="Marshall W.F."/>
            <person name="Qu L.H."/>
            <person name="Nelson D.R."/>
            <person name="Sanderfoot A.A."/>
            <person name="Spalding M.H."/>
            <person name="Kapitonov V.V."/>
            <person name="Ren Q."/>
            <person name="Ferris P."/>
            <person name="Lindquist E."/>
            <person name="Shapiro H."/>
            <person name="Lucas S.M."/>
            <person name="Grimwood J."/>
            <person name="Schmutz J."/>
            <person name="Cardol P."/>
            <person name="Cerutti H."/>
            <person name="Chanfreau G."/>
            <person name="Chen C.L."/>
            <person name="Cognat V."/>
            <person name="Croft M.T."/>
            <person name="Dent R."/>
            <person name="Dutcher S."/>
            <person name="Fernandez E."/>
            <person name="Fukuzawa H."/>
            <person name="Gonzalez-Ballester D."/>
            <person name="Gonzalez-Halphen D."/>
            <person name="Hallmann A."/>
            <person name="Hanikenne M."/>
            <person name="Hippler M."/>
            <person name="Inwood W."/>
            <person name="Jabbari K."/>
            <person name="Kalanon M."/>
            <person name="Kuras R."/>
            <person name="Lefebvre P.A."/>
            <person name="Lemaire S.D."/>
            <person name="Lobanov A.V."/>
            <person name="Lohr M."/>
            <person name="Manuell A."/>
            <person name="Meier I."/>
            <person name="Mets L."/>
            <person name="Mittag M."/>
            <person name="Mittelmeier T."/>
            <person name="Moroney J.V."/>
            <person name="Moseley J."/>
            <person name="Napoli C."/>
            <person name="Nedelcu A.M."/>
            <person name="Niyogi K."/>
            <person name="Novoselov S.V."/>
            <person name="Paulsen I.T."/>
            <person name="Pazour G."/>
            <person name="Purton S."/>
            <person name="Ral J.P."/>
            <person name="Riano-Pachon D.M."/>
            <person name="Riekhof W."/>
            <person name="Rymarquis L."/>
            <person name="Schroda M."/>
            <person name="Stern D."/>
            <person name="Umen J."/>
            <person name="Willows R."/>
            <person name="Wilson N."/>
            <person name="Zimmer S.L."/>
            <person name="Allmer J."/>
            <person name="Balk J."/>
            <person name="Bisova K."/>
            <person name="Chen C.J."/>
            <person name="Elias M."/>
            <person name="Gendler K."/>
            <person name="Hauser C."/>
            <person name="Lamb M.R."/>
            <person name="Ledford H."/>
            <person name="Long J.C."/>
            <person name="Minagawa J."/>
            <person name="Page M.D."/>
            <person name="Pan J."/>
            <person name="Pootakham W."/>
            <person name="Roje S."/>
            <person name="Rose A."/>
            <person name="Stahlberg E."/>
            <person name="Terauchi A.M."/>
            <person name="Yang P."/>
            <person name="Ball S."/>
            <person name="Bowler C."/>
            <person name="Dieckmann C.L."/>
            <person name="Gladyshev V.N."/>
            <person name="Green P."/>
            <person name="Jorgensen R."/>
            <person name="Mayfield S."/>
            <person name="Mueller-Roeber B."/>
            <person name="Rajamani S."/>
            <person name="Sayre R.T."/>
            <person name="Brokstein P."/>
            <person name="Dubchak I."/>
            <person name="Goodstein D."/>
            <person name="Hornick L."/>
            <person name="Huang Y.W."/>
            <person name="Jhaveri J."/>
            <person name="Luo Y."/>
            <person name="Martinez D."/>
            <person name="Ngau W.C."/>
            <person name="Otillar B."/>
            <person name="Poliakov A."/>
            <person name="Porter A."/>
            <person name="Szajkowski L."/>
            <person name="Werner G."/>
            <person name="Zhou K."/>
            <person name="Grigoriev I.V."/>
            <person name="Rokhsar D.S."/>
            <person name="Grossman A.R."/>
        </authorList>
    </citation>
    <scope>NUCLEOTIDE SEQUENCE [LARGE SCALE GENOMIC DNA]</scope>
    <source>
        <strain evidence="3">CC-503</strain>
    </source>
</reference>
<dbReference type="KEGG" id="cre:CHLRE_16g661626v5"/>
<organism evidence="2 3">
    <name type="scientific">Chlamydomonas reinhardtii</name>
    <name type="common">Chlamydomonas smithii</name>
    <dbReference type="NCBI Taxonomy" id="3055"/>
    <lineage>
        <taxon>Eukaryota</taxon>
        <taxon>Viridiplantae</taxon>
        <taxon>Chlorophyta</taxon>
        <taxon>core chlorophytes</taxon>
        <taxon>Chlorophyceae</taxon>
        <taxon>CS clade</taxon>
        <taxon>Chlamydomonadales</taxon>
        <taxon>Chlamydomonadaceae</taxon>
        <taxon>Chlamydomonas</taxon>
    </lineage>
</organism>
<feature type="compositionally biased region" description="Polar residues" evidence="1">
    <location>
        <begin position="32"/>
        <end position="42"/>
    </location>
</feature>
<dbReference type="AlphaFoldDB" id="A0A2K3CTL1"/>
<feature type="region of interest" description="Disordered" evidence="1">
    <location>
        <begin position="20"/>
        <end position="42"/>
    </location>
</feature>
<evidence type="ECO:0000313" key="2">
    <source>
        <dbReference type="EMBL" id="PNW71613.1"/>
    </source>
</evidence>
<evidence type="ECO:0000313" key="3">
    <source>
        <dbReference type="Proteomes" id="UP000006906"/>
    </source>
</evidence>
<evidence type="ECO:0000256" key="1">
    <source>
        <dbReference type="SAM" id="MobiDB-lite"/>
    </source>
</evidence>
<dbReference type="Gramene" id="PNW71613">
    <property type="protein sequence ID" value="PNW71613"/>
    <property type="gene ID" value="CHLRE_16g661626v5"/>
</dbReference>
<accession>A0A2K3CTL1</accession>
<keyword evidence="3" id="KW-1185">Reference proteome</keyword>
<dbReference type="GeneID" id="5723503"/>